<dbReference type="EMBL" id="CP110438">
    <property type="protein sequence ID" value="WAQ93281.1"/>
    <property type="molecule type" value="Genomic_DNA"/>
</dbReference>
<evidence type="ECO:0000313" key="3">
    <source>
        <dbReference type="Proteomes" id="UP001164743"/>
    </source>
</evidence>
<feature type="region of interest" description="Disordered" evidence="1">
    <location>
        <begin position="1"/>
        <end position="42"/>
    </location>
</feature>
<reference evidence="2" key="1">
    <citation type="submission" date="2022-10" db="EMBL/GenBank/DDBJ databases">
        <title>Puccinia triticina Genome sequencing and assembly.</title>
        <authorList>
            <person name="Li C."/>
        </authorList>
    </citation>
    <scope>NUCLEOTIDE SEQUENCE</scope>
    <source>
        <strain evidence="2">Pt15</strain>
    </source>
</reference>
<protein>
    <submittedName>
        <fullName evidence="2">Uncharacterized protein</fullName>
    </submittedName>
</protein>
<name>A0ABY7DA98_9BASI</name>
<evidence type="ECO:0000313" key="2">
    <source>
        <dbReference type="EMBL" id="WAQ93281.1"/>
    </source>
</evidence>
<accession>A0ABY7DA98</accession>
<evidence type="ECO:0000256" key="1">
    <source>
        <dbReference type="SAM" id="MobiDB-lite"/>
    </source>
</evidence>
<dbReference type="Proteomes" id="UP001164743">
    <property type="component" value="Chromosome 18A"/>
</dbReference>
<keyword evidence="3" id="KW-1185">Reference proteome</keyword>
<proteinExistence type="predicted"/>
<gene>
    <name evidence="2" type="ORF">PtA15_18A339</name>
</gene>
<dbReference type="GeneID" id="77805764"/>
<organism evidence="2 3">
    <name type="scientific">Puccinia triticina</name>
    <dbReference type="NCBI Taxonomy" id="208348"/>
    <lineage>
        <taxon>Eukaryota</taxon>
        <taxon>Fungi</taxon>
        <taxon>Dikarya</taxon>
        <taxon>Basidiomycota</taxon>
        <taxon>Pucciniomycotina</taxon>
        <taxon>Pucciniomycetes</taxon>
        <taxon>Pucciniales</taxon>
        <taxon>Pucciniaceae</taxon>
        <taxon>Puccinia</taxon>
    </lineage>
</organism>
<dbReference type="RefSeq" id="XP_053028836.1">
    <property type="nucleotide sequence ID" value="XM_053164869.1"/>
</dbReference>
<sequence length="84" mass="9212">MTLHDNTAKPRAPIHHGNCSPTPKPQPTRNHASPDTHPISPPLALTNTIKSNWWVTKPLRSTIPSLAWYPQLVLLAASLAMTTC</sequence>